<proteinExistence type="predicted"/>
<dbReference type="AlphaFoldDB" id="A0A0L6VMZ2"/>
<sequence length="31" mass="3385">LAQAITSDFLGCLEIQFPEKQFQLPCASSAK</sequence>
<name>A0A0L6VMZ2_9BASI</name>
<evidence type="ECO:0000313" key="1">
    <source>
        <dbReference type="EMBL" id="KNZ62151.1"/>
    </source>
</evidence>
<feature type="non-terminal residue" evidence="1">
    <location>
        <position position="1"/>
    </location>
</feature>
<accession>A0A0L6VMZ2</accession>
<evidence type="ECO:0000313" key="2">
    <source>
        <dbReference type="Proteomes" id="UP000037035"/>
    </source>
</evidence>
<organism evidence="1 2">
    <name type="scientific">Puccinia sorghi</name>
    <dbReference type="NCBI Taxonomy" id="27349"/>
    <lineage>
        <taxon>Eukaryota</taxon>
        <taxon>Fungi</taxon>
        <taxon>Dikarya</taxon>
        <taxon>Basidiomycota</taxon>
        <taxon>Pucciniomycotina</taxon>
        <taxon>Pucciniomycetes</taxon>
        <taxon>Pucciniales</taxon>
        <taxon>Pucciniaceae</taxon>
        <taxon>Puccinia</taxon>
    </lineage>
</organism>
<dbReference type="VEuPathDB" id="FungiDB:VP01_13086g1"/>
<dbReference type="Proteomes" id="UP000037035">
    <property type="component" value="Unassembled WGS sequence"/>
</dbReference>
<dbReference type="EMBL" id="LAVV01003428">
    <property type="protein sequence ID" value="KNZ62151.1"/>
    <property type="molecule type" value="Genomic_DNA"/>
</dbReference>
<reference evidence="1 2" key="1">
    <citation type="submission" date="2015-08" db="EMBL/GenBank/DDBJ databases">
        <title>Next Generation Sequencing and Analysis of the Genome of Puccinia sorghi L Schw, the Causal Agent of Maize Common Rust.</title>
        <authorList>
            <person name="Rochi L."/>
            <person name="Burguener G."/>
            <person name="Darino M."/>
            <person name="Turjanski A."/>
            <person name="Kreff E."/>
            <person name="Dieguez M.J."/>
            <person name="Sacco F."/>
        </authorList>
    </citation>
    <scope>NUCLEOTIDE SEQUENCE [LARGE SCALE GENOMIC DNA]</scope>
    <source>
        <strain evidence="1 2">RO10H11247</strain>
    </source>
</reference>
<comment type="caution">
    <text evidence="1">The sequence shown here is derived from an EMBL/GenBank/DDBJ whole genome shotgun (WGS) entry which is preliminary data.</text>
</comment>
<keyword evidence="2" id="KW-1185">Reference proteome</keyword>
<gene>
    <name evidence="1" type="ORF">VP01_13086g1</name>
</gene>
<protein>
    <submittedName>
        <fullName evidence="1">Uncharacterized protein</fullName>
    </submittedName>
</protein>